<dbReference type="InterPro" id="IPR029044">
    <property type="entry name" value="Nucleotide-diphossugar_trans"/>
</dbReference>
<sequence>MMYGSGYGGVRSRRRSGKTSMLPCIGVVIAVIYGAIMIWLASNTSLSGDSGNRDDCSTYQSKGLDKGGLIPYGDDLGSELVLLAEGSRDFGSRPMLPSVRGSDSHVAVSATPMGPERIPQWTFRFNNVLAKSKGKSLAMVTLTISGTKSLAKKTALRTLLCKTPESTREKAGERCATATVPPRAKEGTILCFSVPFSFMASNGDLALDVFVTGDHEQPDPNDKASVSFYRRHSYEELDSRAALVKGPKLAFDQHNCQLMSAKSQELGVTIPSADESEGWNLVSSAKYHKRRSRCQQISVTNEEIVSSCLNKCRWHKDCNTVNFAKQSCEIMQCKQCNIYNCEWTEKGGEADVYTRLPNRMGSTSIDVPVLPDADAPRTASSYGYATLICNDDSVFPAIAMVESLRDSGNMLPVHFITAAKVDPELVEWLQTIGNVYQVPLVQNPNSANDKALPKDKLTYRKHHYELYLSLYPSGNQQCLYTKLFAWMLPLDKVLFLDADTMIMTNIDNLFDIPLGTYDTNMIAAVPDVAPPDEFNTGVFLTEPSPKRFTELMTLAGNVPSWNGGDQGFLQTVFQGWYSASNVYRLPYEYNTQTKMKVLYNAAWIHLYDRIKILHFSPHKPWHDPNSEDKEFGVYNKRWWKLLENGGSKSGVGKLRAEKFRLDMIQLANSKAGLTTALDAQAFVKSMQTHAEEFAWFSRTLEKRDAIRSTRVGVNKKPCIKEGLTCTSHVSGPCTPDSVPGGRALNVVLHSQTLCRDDGYTSGSEVTTFGMEQALLHRPDIQSVLRVGPGRYNKLWQMKHVDMMIIEGYHMGLEKEVFEVKKRWPKVFIIFVNLSVSGFAWSVHLPVDAVFTNSGAMRAILADATPARVVHQPLAAMPAGDACVRREEYRVGAAHVGEYSAAKAGAYDLMLDEAKDFGLALWGKGWDASPWSAYWRGVLPAGDLEAVYCNAKVVLAPARSPDPSPEVLTPDPNPKGRAGHDAG</sequence>
<dbReference type="Gene3D" id="3.90.550.10">
    <property type="entry name" value="Spore Coat Polysaccharide Biosynthesis Protein SpsA, Chain A"/>
    <property type="match status" value="1"/>
</dbReference>
<gene>
    <name evidence="3" type="ORF">PPAR1163_LOCUS18233</name>
</gene>
<dbReference type="InterPro" id="IPR050587">
    <property type="entry name" value="GNT1/Glycosyltrans_8"/>
</dbReference>
<feature type="transmembrane region" description="Helical" evidence="2">
    <location>
        <begin position="21"/>
        <end position="41"/>
    </location>
</feature>
<keyword evidence="2" id="KW-0472">Membrane</keyword>
<dbReference type="InterPro" id="IPR002495">
    <property type="entry name" value="Glyco_trans_8"/>
</dbReference>
<protein>
    <recommendedName>
        <fullName evidence="4">Apple domain-containing protein</fullName>
    </recommendedName>
</protein>
<name>A0A7S1U841_9STRA</name>
<evidence type="ECO:0000256" key="2">
    <source>
        <dbReference type="SAM" id="Phobius"/>
    </source>
</evidence>
<dbReference type="AlphaFoldDB" id="A0A7S1U841"/>
<evidence type="ECO:0008006" key="4">
    <source>
        <dbReference type="Google" id="ProtNLM"/>
    </source>
</evidence>
<dbReference type="Pfam" id="PF01501">
    <property type="entry name" value="Glyco_transf_8"/>
    <property type="match status" value="1"/>
</dbReference>
<dbReference type="SUPFAM" id="SSF53448">
    <property type="entry name" value="Nucleotide-diphospho-sugar transferases"/>
    <property type="match status" value="1"/>
</dbReference>
<dbReference type="EMBL" id="HBGJ01028812">
    <property type="protein sequence ID" value="CAD9259859.1"/>
    <property type="molecule type" value="Transcribed_RNA"/>
</dbReference>
<feature type="region of interest" description="Disordered" evidence="1">
    <location>
        <begin position="958"/>
        <end position="982"/>
    </location>
</feature>
<accession>A0A7S1U841</accession>
<reference evidence="3" key="1">
    <citation type="submission" date="2021-01" db="EMBL/GenBank/DDBJ databases">
        <authorList>
            <person name="Corre E."/>
            <person name="Pelletier E."/>
            <person name="Niang G."/>
            <person name="Scheremetjew M."/>
            <person name="Finn R."/>
            <person name="Kale V."/>
            <person name="Holt S."/>
            <person name="Cochrane G."/>
            <person name="Meng A."/>
            <person name="Brown T."/>
            <person name="Cohen L."/>
        </authorList>
    </citation>
    <scope>NUCLEOTIDE SEQUENCE</scope>
    <source>
        <strain evidence="3">CCMP2877</strain>
    </source>
</reference>
<proteinExistence type="predicted"/>
<dbReference type="PANTHER" id="PTHR11183">
    <property type="entry name" value="GLYCOGENIN SUBFAMILY MEMBER"/>
    <property type="match status" value="1"/>
</dbReference>
<keyword evidence="2" id="KW-0812">Transmembrane</keyword>
<dbReference type="GO" id="GO:0016757">
    <property type="term" value="F:glycosyltransferase activity"/>
    <property type="evidence" value="ECO:0007669"/>
    <property type="project" value="InterPro"/>
</dbReference>
<evidence type="ECO:0000313" key="3">
    <source>
        <dbReference type="EMBL" id="CAD9259859.1"/>
    </source>
</evidence>
<evidence type="ECO:0000256" key="1">
    <source>
        <dbReference type="SAM" id="MobiDB-lite"/>
    </source>
</evidence>
<organism evidence="3">
    <name type="scientific">Phaeomonas parva</name>
    <dbReference type="NCBI Taxonomy" id="124430"/>
    <lineage>
        <taxon>Eukaryota</taxon>
        <taxon>Sar</taxon>
        <taxon>Stramenopiles</taxon>
        <taxon>Ochrophyta</taxon>
        <taxon>Pinguiophyceae</taxon>
        <taxon>Pinguiochrysidales</taxon>
        <taxon>Pinguiochrysidaceae</taxon>
        <taxon>Phaeomonas</taxon>
    </lineage>
</organism>
<keyword evidence="2" id="KW-1133">Transmembrane helix</keyword>